<proteinExistence type="predicted"/>
<organism evidence="1 2">
    <name type="scientific">Dactylosporangium matsuzakiense</name>
    <dbReference type="NCBI Taxonomy" id="53360"/>
    <lineage>
        <taxon>Bacteria</taxon>
        <taxon>Bacillati</taxon>
        <taxon>Actinomycetota</taxon>
        <taxon>Actinomycetes</taxon>
        <taxon>Micromonosporales</taxon>
        <taxon>Micromonosporaceae</taxon>
        <taxon>Dactylosporangium</taxon>
    </lineage>
</organism>
<dbReference type="AlphaFoldDB" id="A0A9W6NL63"/>
<reference evidence="1" key="1">
    <citation type="journal article" date="2014" name="Int. J. Syst. Evol. Microbiol.">
        <title>Complete genome sequence of Corynebacterium casei LMG S-19264T (=DSM 44701T), isolated from a smear-ripened cheese.</title>
        <authorList>
            <consortium name="US DOE Joint Genome Institute (JGI-PGF)"/>
            <person name="Walter F."/>
            <person name="Albersmeier A."/>
            <person name="Kalinowski J."/>
            <person name="Ruckert C."/>
        </authorList>
    </citation>
    <scope>NUCLEOTIDE SEQUENCE</scope>
    <source>
        <strain evidence="1">VKM Ac-1321</strain>
    </source>
</reference>
<accession>A0A9W6NL63</accession>
<evidence type="ECO:0000313" key="1">
    <source>
        <dbReference type="EMBL" id="GLL00793.1"/>
    </source>
</evidence>
<name>A0A9W6NL63_9ACTN</name>
<comment type="caution">
    <text evidence="1">The sequence shown here is derived from an EMBL/GenBank/DDBJ whole genome shotgun (WGS) entry which is preliminary data.</text>
</comment>
<sequence length="516" mass="54200">MTRGALVRWLQGLGPHELGEVLRRRPDALVAPSPGDLTQLAARLSTRTAVTEVLATLPLPALQVIEALARLGGPPTTLADLAADLDRAPDDAELQATLRVLSQRALVWPDGDDLWTTPALLLEASAPAAEPFAPVPPAPSLVPADRAAIRTAAGESAADLLQYAAAVLAEAPFSRQRNGGVATREHARLAAALGLDEPLVAHFADVVLHAGLLAPNGAELEATTAAAAWTAAPLPERLARLLSAWWSGPPLRRVVIRVLHDLPPDTAVRGTDSLAALVRWTAPRPSRSVALPEVVSGIVAEATLLGVCVMLSPDTFAISPLGRALADGRSLVEVATPLLPAVDVRVLAAQSVVVSADPAALDEVAAALHLTRVAPTVAISPDGVASVRAALGAAFRPPAAAPAESAPRPARPRPAVDPVDLAHRLSVPLQRNASALEQIRHRAPQLRPEQAQLLADAVEHGTPIWIRYVDANGRASERVIENAELAGSVIEAWCRLRRDDRAFTLNKIVAVARPRH</sequence>
<dbReference type="EMBL" id="BSFP01000010">
    <property type="protein sequence ID" value="GLL00793.1"/>
    <property type="molecule type" value="Genomic_DNA"/>
</dbReference>
<dbReference type="Proteomes" id="UP001143480">
    <property type="component" value="Unassembled WGS sequence"/>
</dbReference>
<evidence type="ECO:0008006" key="3">
    <source>
        <dbReference type="Google" id="ProtNLM"/>
    </source>
</evidence>
<gene>
    <name evidence="1" type="ORF">GCM10017581_025340</name>
</gene>
<protein>
    <recommendedName>
        <fullName evidence="3">XPB/Ssl2-like helicase family protein</fullName>
    </recommendedName>
</protein>
<dbReference type="RefSeq" id="WP_261961386.1">
    <property type="nucleotide sequence ID" value="NZ_BAAAXA010000001.1"/>
</dbReference>
<keyword evidence="2" id="KW-1185">Reference proteome</keyword>
<evidence type="ECO:0000313" key="2">
    <source>
        <dbReference type="Proteomes" id="UP001143480"/>
    </source>
</evidence>
<reference evidence="1" key="2">
    <citation type="submission" date="2023-01" db="EMBL/GenBank/DDBJ databases">
        <authorList>
            <person name="Sun Q."/>
            <person name="Evtushenko L."/>
        </authorList>
    </citation>
    <scope>NUCLEOTIDE SEQUENCE</scope>
    <source>
        <strain evidence="1">VKM Ac-1321</strain>
    </source>
</reference>